<dbReference type="GeneID" id="93713407"/>
<accession>A0A1I6C3T5</accession>
<gene>
    <name evidence="2" type="ORF">SAMN02745910_04893</name>
</gene>
<name>A0A1I6C3T5_9BACI</name>
<proteinExistence type="predicted"/>
<feature type="region of interest" description="Disordered" evidence="1">
    <location>
        <begin position="38"/>
        <end position="62"/>
    </location>
</feature>
<evidence type="ECO:0000313" key="3">
    <source>
        <dbReference type="Proteomes" id="UP000182762"/>
    </source>
</evidence>
<comment type="caution">
    <text evidence="2">The sequence shown here is derived from an EMBL/GenBank/DDBJ whole genome shotgun (WGS) entry which is preliminary data.</text>
</comment>
<evidence type="ECO:0000256" key="1">
    <source>
        <dbReference type="SAM" id="MobiDB-lite"/>
    </source>
</evidence>
<reference evidence="2 3" key="1">
    <citation type="submission" date="2016-10" db="EMBL/GenBank/DDBJ databases">
        <authorList>
            <person name="Varghese N."/>
            <person name="Submissions S."/>
        </authorList>
    </citation>
    <scope>NUCLEOTIDE SEQUENCE [LARGE SCALE GENOMIC DNA]</scope>
    <source>
        <strain evidence="2 3">DSM 13796</strain>
    </source>
</reference>
<dbReference type="EMBL" id="FOXX01000023">
    <property type="protein sequence ID" value="SFQ87804.1"/>
    <property type="molecule type" value="Genomic_DNA"/>
</dbReference>
<organism evidence="2 3">
    <name type="scientific">Priestia endophytica DSM 13796</name>
    <dbReference type="NCBI Taxonomy" id="1121089"/>
    <lineage>
        <taxon>Bacteria</taxon>
        <taxon>Bacillati</taxon>
        <taxon>Bacillota</taxon>
        <taxon>Bacilli</taxon>
        <taxon>Bacillales</taxon>
        <taxon>Bacillaceae</taxon>
        <taxon>Priestia</taxon>
    </lineage>
</organism>
<sequence length="98" mass="10962">MMTKSKKKKVVLGTLISTGGAALAVAAYKKKRKASFKVRPDTDMRNSKKIDQVESVDADKARDEEGLTQYDSVLKSDWVANGFPQTHMELEELESQKK</sequence>
<dbReference type="RefSeq" id="WP_061803850.1">
    <property type="nucleotide sequence ID" value="NZ_FOXX01000023.1"/>
</dbReference>
<keyword evidence="3" id="KW-1185">Reference proteome</keyword>
<protein>
    <submittedName>
        <fullName evidence="2">Uncharacterized protein</fullName>
    </submittedName>
</protein>
<dbReference type="Proteomes" id="UP000182762">
    <property type="component" value="Unassembled WGS sequence"/>
</dbReference>
<evidence type="ECO:0000313" key="2">
    <source>
        <dbReference type="EMBL" id="SFQ87804.1"/>
    </source>
</evidence>